<accession>A0AAD6MMC2</accession>
<keyword evidence="2" id="KW-1185">Reference proteome</keyword>
<proteinExistence type="predicted"/>
<dbReference type="AlphaFoldDB" id="A0AAD6MMC2"/>
<reference evidence="1" key="1">
    <citation type="journal article" date="2023" name="Mol. Ecol. Resour.">
        <title>Chromosome-level genome assembly of a triploid poplar Populus alba 'Berolinensis'.</title>
        <authorList>
            <person name="Chen S."/>
            <person name="Yu Y."/>
            <person name="Wang X."/>
            <person name="Wang S."/>
            <person name="Zhang T."/>
            <person name="Zhou Y."/>
            <person name="He R."/>
            <person name="Meng N."/>
            <person name="Wang Y."/>
            <person name="Liu W."/>
            <person name="Liu Z."/>
            <person name="Liu J."/>
            <person name="Guo Q."/>
            <person name="Huang H."/>
            <person name="Sederoff R.R."/>
            <person name="Wang G."/>
            <person name="Qu G."/>
            <person name="Chen S."/>
        </authorList>
    </citation>
    <scope>NUCLEOTIDE SEQUENCE</scope>
    <source>
        <strain evidence="1">SC-2020</strain>
    </source>
</reference>
<protein>
    <submittedName>
        <fullName evidence="1">Uncharacterized protein</fullName>
    </submittedName>
</protein>
<dbReference type="EMBL" id="JAQIZT010000008">
    <property type="protein sequence ID" value="KAJ6988204.1"/>
    <property type="molecule type" value="Genomic_DNA"/>
</dbReference>
<evidence type="ECO:0000313" key="1">
    <source>
        <dbReference type="EMBL" id="KAJ6988204.1"/>
    </source>
</evidence>
<gene>
    <name evidence="1" type="ORF">NC653_021209</name>
</gene>
<comment type="caution">
    <text evidence="1">The sequence shown here is derived from an EMBL/GenBank/DDBJ whole genome shotgun (WGS) entry which is preliminary data.</text>
</comment>
<name>A0AAD6MMC2_9ROSI</name>
<sequence length="56" mass="6780">MSVKICCRFCPFIFSMHVSLCRWGHKITRIALKSVSADTQLEDFHIYFLFKEYRYI</sequence>
<dbReference type="Proteomes" id="UP001164929">
    <property type="component" value="Chromosome 8"/>
</dbReference>
<evidence type="ECO:0000313" key="2">
    <source>
        <dbReference type="Proteomes" id="UP001164929"/>
    </source>
</evidence>
<organism evidence="1 2">
    <name type="scientific">Populus alba x Populus x berolinensis</name>
    <dbReference type="NCBI Taxonomy" id="444605"/>
    <lineage>
        <taxon>Eukaryota</taxon>
        <taxon>Viridiplantae</taxon>
        <taxon>Streptophyta</taxon>
        <taxon>Embryophyta</taxon>
        <taxon>Tracheophyta</taxon>
        <taxon>Spermatophyta</taxon>
        <taxon>Magnoliopsida</taxon>
        <taxon>eudicotyledons</taxon>
        <taxon>Gunneridae</taxon>
        <taxon>Pentapetalae</taxon>
        <taxon>rosids</taxon>
        <taxon>fabids</taxon>
        <taxon>Malpighiales</taxon>
        <taxon>Salicaceae</taxon>
        <taxon>Saliceae</taxon>
        <taxon>Populus</taxon>
    </lineage>
</organism>